<comment type="caution">
    <text evidence="1">The sequence shown here is derived from an EMBL/GenBank/DDBJ whole genome shotgun (WGS) entry which is preliminary data.</text>
</comment>
<sequence length="335" mass="37502">MSESATTVEPSRKKPLYEGSTQFRNWRFSKEQLSRKRSVLNVAAVEAVKRVIENDSPGSSKGVLFLNADEELLLVRHYLTKVVQLCDHFHFPEEVEATATTYIKRFYLTNTVMDWHPKNVMLTALFLATKTTNNPISLDSYAAHIPRTEPGDVLELEFLVAQSLGFDFAVWHPHRALWGAWLDLQSATQLPPSELDQVYNQAMGHVRASRLTDAEFIYSPAQIAVACISLASPQVANTWARSKGTNESFIPSLCAMIQEGSKLPGVEMIREVDRRLKLCKNPEKVAGSSAYLAKKAEEERLAVEKRTKKADEIRNTGGEDPFGSELGTTLDDDDD</sequence>
<name>A0ACB6ZLA4_THEGA</name>
<dbReference type="Proteomes" id="UP000886501">
    <property type="component" value="Unassembled WGS sequence"/>
</dbReference>
<evidence type="ECO:0000313" key="1">
    <source>
        <dbReference type="EMBL" id="KAF9650093.1"/>
    </source>
</evidence>
<gene>
    <name evidence="1" type="ORF">BDM02DRAFT_3155062</name>
</gene>
<reference evidence="1" key="1">
    <citation type="submission" date="2019-10" db="EMBL/GenBank/DDBJ databases">
        <authorList>
            <consortium name="DOE Joint Genome Institute"/>
            <person name="Kuo A."/>
            <person name="Miyauchi S."/>
            <person name="Kiss E."/>
            <person name="Drula E."/>
            <person name="Kohler A."/>
            <person name="Sanchez-Garcia M."/>
            <person name="Andreopoulos B."/>
            <person name="Barry K.W."/>
            <person name="Bonito G."/>
            <person name="Buee M."/>
            <person name="Carver A."/>
            <person name="Chen C."/>
            <person name="Cichocki N."/>
            <person name="Clum A."/>
            <person name="Culley D."/>
            <person name="Crous P.W."/>
            <person name="Fauchery L."/>
            <person name="Girlanda M."/>
            <person name="Hayes R."/>
            <person name="Keri Z."/>
            <person name="Labutti K."/>
            <person name="Lipzen A."/>
            <person name="Lombard V."/>
            <person name="Magnuson J."/>
            <person name="Maillard F."/>
            <person name="Morin E."/>
            <person name="Murat C."/>
            <person name="Nolan M."/>
            <person name="Ohm R."/>
            <person name="Pangilinan J."/>
            <person name="Pereira M."/>
            <person name="Perotto S."/>
            <person name="Peter M."/>
            <person name="Riley R."/>
            <person name="Sitrit Y."/>
            <person name="Stielow B."/>
            <person name="Szollosi G."/>
            <person name="Zifcakova L."/>
            <person name="Stursova M."/>
            <person name="Spatafora J.W."/>
            <person name="Tedersoo L."/>
            <person name="Vaario L.-M."/>
            <person name="Yamada A."/>
            <person name="Yan M."/>
            <person name="Wang P."/>
            <person name="Xu J."/>
            <person name="Bruns T."/>
            <person name="Baldrian P."/>
            <person name="Vilgalys R."/>
            <person name="Henrissat B."/>
            <person name="Grigoriev I.V."/>
            <person name="Hibbett D."/>
            <person name="Nagy L.G."/>
            <person name="Martin F.M."/>
        </authorList>
    </citation>
    <scope>NUCLEOTIDE SEQUENCE</scope>
    <source>
        <strain evidence="1">P2</strain>
    </source>
</reference>
<accession>A0ACB6ZLA4</accession>
<organism evidence="1 2">
    <name type="scientific">Thelephora ganbajun</name>
    <name type="common">Ganba fungus</name>
    <dbReference type="NCBI Taxonomy" id="370292"/>
    <lineage>
        <taxon>Eukaryota</taxon>
        <taxon>Fungi</taxon>
        <taxon>Dikarya</taxon>
        <taxon>Basidiomycota</taxon>
        <taxon>Agaricomycotina</taxon>
        <taxon>Agaricomycetes</taxon>
        <taxon>Thelephorales</taxon>
        <taxon>Thelephoraceae</taxon>
        <taxon>Thelephora</taxon>
    </lineage>
</organism>
<proteinExistence type="predicted"/>
<evidence type="ECO:0000313" key="2">
    <source>
        <dbReference type="Proteomes" id="UP000886501"/>
    </source>
</evidence>
<dbReference type="EMBL" id="MU117989">
    <property type="protein sequence ID" value="KAF9650093.1"/>
    <property type="molecule type" value="Genomic_DNA"/>
</dbReference>
<protein>
    <submittedName>
        <fullName evidence="1">Cyclin-like protein</fullName>
    </submittedName>
</protein>
<keyword evidence="2" id="KW-1185">Reference proteome</keyword>
<reference evidence="1" key="2">
    <citation type="journal article" date="2020" name="Nat. Commun.">
        <title>Large-scale genome sequencing of mycorrhizal fungi provides insights into the early evolution of symbiotic traits.</title>
        <authorList>
            <person name="Miyauchi S."/>
            <person name="Kiss E."/>
            <person name="Kuo A."/>
            <person name="Drula E."/>
            <person name="Kohler A."/>
            <person name="Sanchez-Garcia M."/>
            <person name="Morin E."/>
            <person name="Andreopoulos B."/>
            <person name="Barry K.W."/>
            <person name="Bonito G."/>
            <person name="Buee M."/>
            <person name="Carver A."/>
            <person name="Chen C."/>
            <person name="Cichocki N."/>
            <person name="Clum A."/>
            <person name="Culley D."/>
            <person name="Crous P.W."/>
            <person name="Fauchery L."/>
            <person name="Girlanda M."/>
            <person name="Hayes R.D."/>
            <person name="Keri Z."/>
            <person name="LaButti K."/>
            <person name="Lipzen A."/>
            <person name="Lombard V."/>
            <person name="Magnuson J."/>
            <person name="Maillard F."/>
            <person name="Murat C."/>
            <person name="Nolan M."/>
            <person name="Ohm R.A."/>
            <person name="Pangilinan J."/>
            <person name="Pereira M.F."/>
            <person name="Perotto S."/>
            <person name="Peter M."/>
            <person name="Pfister S."/>
            <person name="Riley R."/>
            <person name="Sitrit Y."/>
            <person name="Stielow J.B."/>
            <person name="Szollosi G."/>
            <person name="Zifcakova L."/>
            <person name="Stursova M."/>
            <person name="Spatafora J.W."/>
            <person name="Tedersoo L."/>
            <person name="Vaario L.M."/>
            <person name="Yamada A."/>
            <person name="Yan M."/>
            <person name="Wang P."/>
            <person name="Xu J."/>
            <person name="Bruns T."/>
            <person name="Baldrian P."/>
            <person name="Vilgalys R."/>
            <person name="Dunand C."/>
            <person name="Henrissat B."/>
            <person name="Grigoriev I.V."/>
            <person name="Hibbett D."/>
            <person name="Nagy L.G."/>
            <person name="Martin F.M."/>
        </authorList>
    </citation>
    <scope>NUCLEOTIDE SEQUENCE</scope>
    <source>
        <strain evidence="1">P2</strain>
    </source>
</reference>